<feature type="compositionally biased region" description="Basic and acidic residues" evidence="3">
    <location>
        <begin position="311"/>
        <end position="322"/>
    </location>
</feature>
<dbReference type="PANTHER" id="PTHR11177">
    <property type="entry name" value="CHITINASE"/>
    <property type="match status" value="1"/>
</dbReference>
<dbReference type="InterPro" id="IPR050314">
    <property type="entry name" value="Glycosyl_Hydrlase_18"/>
</dbReference>
<dbReference type="Gene3D" id="3.30.420.10">
    <property type="entry name" value="Ribonuclease H-like superfamily/Ribonuclease H"/>
    <property type="match status" value="1"/>
</dbReference>
<evidence type="ECO:0000256" key="3">
    <source>
        <dbReference type="SAM" id="MobiDB-lite"/>
    </source>
</evidence>
<feature type="compositionally biased region" description="Polar residues" evidence="3">
    <location>
        <begin position="297"/>
        <end position="310"/>
    </location>
</feature>
<dbReference type="InterPro" id="IPR012337">
    <property type="entry name" value="RNaseH-like_sf"/>
</dbReference>
<dbReference type="EMBL" id="JBEHCU010014241">
    <property type="protein sequence ID" value="KAL1373563.1"/>
    <property type="molecule type" value="Genomic_DNA"/>
</dbReference>
<name>A0ABD1CB24_CULPP</name>
<protein>
    <recommendedName>
        <fullName evidence="4">GH18 domain-containing protein</fullName>
    </recommendedName>
</protein>
<dbReference type="PROSITE" id="PS51910">
    <property type="entry name" value="GH18_2"/>
    <property type="match status" value="1"/>
</dbReference>
<feature type="domain" description="GH18" evidence="4">
    <location>
        <begin position="1"/>
        <end position="244"/>
    </location>
</feature>
<organism evidence="5 6">
    <name type="scientific">Culex pipiens pipiens</name>
    <name type="common">Northern house mosquito</name>
    <dbReference type="NCBI Taxonomy" id="38569"/>
    <lineage>
        <taxon>Eukaryota</taxon>
        <taxon>Metazoa</taxon>
        <taxon>Ecdysozoa</taxon>
        <taxon>Arthropoda</taxon>
        <taxon>Hexapoda</taxon>
        <taxon>Insecta</taxon>
        <taxon>Pterygota</taxon>
        <taxon>Neoptera</taxon>
        <taxon>Endopterygota</taxon>
        <taxon>Diptera</taxon>
        <taxon>Nematocera</taxon>
        <taxon>Culicoidea</taxon>
        <taxon>Culicidae</taxon>
        <taxon>Culicinae</taxon>
        <taxon>Culicini</taxon>
        <taxon>Culex</taxon>
        <taxon>Culex</taxon>
    </lineage>
</organism>
<keyword evidence="1" id="KW-0732">Signal</keyword>
<sequence length="441" mass="49390">MDVEDIDPHLCTHLVYTFFGLHQNGSIAVLDPWLDLEDNWGRANVRKFNELKKVNPKMKTLAAVGGYNEGSETFSMVASDTDLRQRFAVSARDFCVRHGFDGIDIGWEYPGQRGGDPAADKSNFVLLLAHVKQIFAAAGLMLTAALAASQNQAEISYDIPGLSQHLDFINLMTYNYNGGWDVASEVTGLYNDLLENESKFDENTAQLIVLFLERLQSPTCLVAHNGNRFDFLILKKELEALNAQLPDATYCIDSLPLFQTLDQISTQQEKIAQENEKNELADLELTAISAMEELEGKQTTMSQMQKLNETTPRRDKINEHYKRALRSYLDVTPTQETKETPKQSPPRSKRQLFPDAHEGPSGADIPEPEPAAQSSSGMKPARKRFRLCDIYERSFGEPPKCAHYAEGDVKALLKCAIAHGPNFVAYAEEHCVRFSDFSGKM</sequence>
<dbReference type="Proteomes" id="UP001562425">
    <property type="component" value="Unassembled WGS sequence"/>
</dbReference>
<reference evidence="5 6" key="1">
    <citation type="submission" date="2024-05" db="EMBL/GenBank/DDBJ databases">
        <title>Culex pipiens pipiens assembly and annotation.</title>
        <authorList>
            <person name="Alout H."/>
            <person name="Durand T."/>
        </authorList>
    </citation>
    <scope>NUCLEOTIDE SEQUENCE [LARGE SCALE GENOMIC DNA]</scope>
    <source>
        <strain evidence="5">HA-2024</strain>
        <tissue evidence="5">Whole body</tissue>
    </source>
</reference>
<dbReference type="AlphaFoldDB" id="A0ABD1CB24"/>
<keyword evidence="6" id="KW-1185">Reference proteome</keyword>
<dbReference type="SUPFAM" id="SSF53098">
    <property type="entry name" value="Ribonuclease H-like"/>
    <property type="match status" value="1"/>
</dbReference>
<evidence type="ECO:0000259" key="4">
    <source>
        <dbReference type="PROSITE" id="PS51910"/>
    </source>
</evidence>
<evidence type="ECO:0000256" key="1">
    <source>
        <dbReference type="ARBA" id="ARBA00022729"/>
    </source>
</evidence>
<dbReference type="InterPro" id="IPR011583">
    <property type="entry name" value="Chitinase_II/V-like_cat"/>
</dbReference>
<dbReference type="SUPFAM" id="SSF51445">
    <property type="entry name" value="(Trans)glycosidases"/>
    <property type="match status" value="1"/>
</dbReference>
<gene>
    <name evidence="5" type="ORF">pipiens_018595</name>
</gene>
<evidence type="ECO:0000313" key="6">
    <source>
        <dbReference type="Proteomes" id="UP001562425"/>
    </source>
</evidence>
<dbReference type="Gene3D" id="3.20.20.80">
    <property type="entry name" value="Glycosidases"/>
    <property type="match status" value="1"/>
</dbReference>
<dbReference type="PANTHER" id="PTHR11177:SF360">
    <property type="entry name" value="CHITINASE 4-RELATED"/>
    <property type="match status" value="1"/>
</dbReference>
<comment type="caution">
    <text evidence="5">The sequence shown here is derived from an EMBL/GenBank/DDBJ whole genome shotgun (WGS) entry which is preliminary data.</text>
</comment>
<feature type="coiled-coil region" evidence="2">
    <location>
        <begin position="264"/>
        <end position="293"/>
    </location>
</feature>
<dbReference type="InterPro" id="IPR036397">
    <property type="entry name" value="RNaseH_sf"/>
</dbReference>
<feature type="region of interest" description="Disordered" evidence="3">
    <location>
        <begin position="296"/>
        <end position="380"/>
    </location>
</feature>
<accession>A0ABD1CB24</accession>
<dbReference type="InterPro" id="IPR017853">
    <property type="entry name" value="GH"/>
</dbReference>
<proteinExistence type="predicted"/>
<dbReference type="SMART" id="SM00636">
    <property type="entry name" value="Glyco_18"/>
    <property type="match status" value="1"/>
</dbReference>
<keyword evidence="2" id="KW-0175">Coiled coil</keyword>
<evidence type="ECO:0000313" key="5">
    <source>
        <dbReference type="EMBL" id="KAL1373563.1"/>
    </source>
</evidence>
<dbReference type="InterPro" id="IPR001223">
    <property type="entry name" value="Glyco_hydro18_cat"/>
</dbReference>
<dbReference type="Pfam" id="PF00704">
    <property type="entry name" value="Glyco_hydro_18"/>
    <property type="match status" value="1"/>
</dbReference>
<evidence type="ECO:0000256" key="2">
    <source>
        <dbReference type="SAM" id="Coils"/>
    </source>
</evidence>